<evidence type="ECO:0000313" key="2">
    <source>
        <dbReference type="Proteomes" id="UP000242849"/>
    </source>
</evidence>
<reference evidence="2" key="1">
    <citation type="submission" date="2016-10" db="EMBL/GenBank/DDBJ databases">
        <authorList>
            <person name="Varghese N."/>
            <person name="Submissions S."/>
        </authorList>
    </citation>
    <scope>NUCLEOTIDE SEQUENCE [LARGE SCALE GENOMIC DNA]</scope>
    <source>
        <strain evidence="2">DSM 12111</strain>
    </source>
</reference>
<organism evidence="1 2">
    <name type="scientific">Pseudomonas anguilliseptica</name>
    <dbReference type="NCBI Taxonomy" id="53406"/>
    <lineage>
        <taxon>Bacteria</taxon>
        <taxon>Pseudomonadati</taxon>
        <taxon>Pseudomonadota</taxon>
        <taxon>Gammaproteobacteria</taxon>
        <taxon>Pseudomonadales</taxon>
        <taxon>Pseudomonadaceae</taxon>
        <taxon>Pseudomonas</taxon>
    </lineage>
</organism>
<evidence type="ECO:0000313" key="1">
    <source>
        <dbReference type="EMBL" id="SED36479.1"/>
    </source>
</evidence>
<name>A0A1H5A2A6_PSEAG</name>
<dbReference type="EMBL" id="FNSC01000001">
    <property type="protein sequence ID" value="SED36479.1"/>
    <property type="molecule type" value="Genomic_DNA"/>
</dbReference>
<protein>
    <submittedName>
        <fullName evidence="1">Uncharacterized protein</fullName>
    </submittedName>
</protein>
<proteinExistence type="predicted"/>
<dbReference type="AlphaFoldDB" id="A0A1H5A2A6"/>
<accession>A0A1H5A2A6</accession>
<gene>
    <name evidence="1" type="ORF">SAMN05421553_2527</name>
</gene>
<dbReference type="STRING" id="53406.SAMN05421553_2527"/>
<keyword evidence="2" id="KW-1185">Reference proteome</keyword>
<sequence>MLKFVEITALIPDIREFPPAHAHTVEHTRVIKQAFNTIKRKEARHKPHYPITGYIVGVVRVCKKQRLLFLILSIDYWRFKMNLYQPLIWGVAHY</sequence>
<dbReference type="Proteomes" id="UP000242849">
    <property type="component" value="Unassembled WGS sequence"/>
</dbReference>